<dbReference type="AlphaFoldDB" id="A0A2N9GH30"/>
<evidence type="ECO:0000256" key="1">
    <source>
        <dbReference type="SAM" id="MobiDB-lite"/>
    </source>
</evidence>
<feature type="region of interest" description="Disordered" evidence="1">
    <location>
        <begin position="93"/>
        <end position="125"/>
    </location>
</feature>
<proteinExistence type="predicted"/>
<reference evidence="2" key="1">
    <citation type="submission" date="2018-02" db="EMBL/GenBank/DDBJ databases">
        <authorList>
            <person name="Cohen D.B."/>
            <person name="Kent A.D."/>
        </authorList>
    </citation>
    <scope>NUCLEOTIDE SEQUENCE</scope>
</reference>
<organism evidence="2">
    <name type="scientific">Fagus sylvatica</name>
    <name type="common">Beechnut</name>
    <dbReference type="NCBI Taxonomy" id="28930"/>
    <lineage>
        <taxon>Eukaryota</taxon>
        <taxon>Viridiplantae</taxon>
        <taxon>Streptophyta</taxon>
        <taxon>Embryophyta</taxon>
        <taxon>Tracheophyta</taxon>
        <taxon>Spermatophyta</taxon>
        <taxon>Magnoliopsida</taxon>
        <taxon>eudicotyledons</taxon>
        <taxon>Gunneridae</taxon>
        <taxon>Pentapetalae</taxon>
        <taxon>rosids</taxon>
        <taxon>fabids</taxon>
        <taxon>Fagales</taxon>
        <taxon>Fagaceae</taxon>
        <taxon>Fagus</taxon>
    </lineage>
</organism>
<sequence>MWCILNKVKLDLAFYIGWHMDTCVKKKNGALPYGLHITTILNHFGVDVSGEKETRNVIQKDVYGETTMRQMRYEFKDNTWVKKDAPVMEEVDEEAQMDEAEAQGNEEAMQEDQEPPTTPSNSSRVNEDNFQLMFGHLDPLATGMRNLTTSLDNFSFMVTQRFSTYDKNFASLAQSMEEINERLRNHGI</sequence>
<dbReference type="EMBL" id="OIVN01002225">
    <property type="protein sequence ID" value="SPD01806.1"/>
    <property type="molecule type" value="Genomic_DNA"/>
</dbReference>
<gene>
    <name evidence="2" type="ORF">FSB_LOCUS29688</name>
</gene>
<name>A0A2N9GH30_FAGSY</name>
<protein>
    <submittedName>
        <fullName evidence="2">Uncharacterized protein</fullName>
    </submittedName>
</protein>
<accession>A0A2N9GH30</accession>
<evidence type="ECO:0000313" key="2">
    <source>
        <dbReference type="EMBL" id="SPD01806.1"/>
    </source>
</evidence>